<dbReference type="EMBL" id="QXVO01000032">
    <property type="protein sequence ID" value="RIO44178.1"/>
    <property type="molecule type" value="Genomic_DNA"/>
</dbReference>
<sequence length="77" mass="8851">MQIDRVFVEGLDEEQQRTDLTQRLNHMIGVKGVSIDGHLQCVTLKYETPMNLNTLEKEIYDAGFKVLRTVKGEITNE</sequence>
<accession>A0A0A8HPH3</accession>
<dbReference type="GO" id="GO:0046872">
    <property type="term" value="F:metal ion binding"/>
    <property type="evidence" value="ECO:0007669"/>
    <property type="project" value="InterPro"/>
</dbReference>
<name>A0A0A8HPH3_STAHY</name>
<dbReference type="InterPro" id="IPR036163">
    <property type="entry name" value="HMA_dom_sf"/>
</dbReference>
<evidence type="ECO:0000313" key="1">
    <source>
        <dbReference type="EMBL" id="RIO44178.1"/>
    </source>
</evidence>
<dbReference type="SUPFAM" id="SSF55008">
    <property type="entry name" value="HMA, heavy metal-associated domain"/>
    <property type="match status" value="1"/>
</dbReference>
<dbReference type="AlphaFoldDB" id="A0A0A8HPH3"/>
<dbReference type="NCBIfam" id="NF047536">
    <property type="entry name" value="Cu_chaper_CsoZ"/>
    <property type="match status" value="1"/>
</dbReference>
<dbReference type="RefSeq" id="WP_039644659.1">
    <property type="nucleotide sequence ID" value="NZ_CP008747.1"/>
</dbReference>
<organism evidence="1 2">
    <name type="scientific">Staphylococcus hyicus</name>
    <dbReference type="NCBI Taxonomy" id="1284"/>
    <lineage>
        <taxon>Bacteria</taxon>
        <taxon>Bacillati</taxon>
        <taxon>Bacillota</taxon>
        <taxon>Bacilli</taxon>
        <taxon>Bacillales</taxon>
        <taxon>Staphylococcaceae</taxon>
        <taxon>Staphylococcus</taxon>
    </lineage>
</organism>
<reference evidence="1 2" key="1">
    <citation type="journal article" date="2016" name="Front. Microbiol.">
        <title>Comprehensive Phylogenetic Analysis of Bovine Non-aureus Staphylococci Species Based on Whole-Genome Sequencing.</title>
        <authorList>
            <person name="Naushad S."/>
            <person name="Barkema H.W."/>
            <person name="Luby C."/>
            <person name="Condas L.A."/>
            <person name="Nobrega D.B."/>
            <person name="Carson D.A."/>
            <person name="De Buck J."/>
        </authorList>
    </citation>
    <scope>NUCLEOTIDE SEQUENCE [LARGE SCALE GENOMIC DNA]</scope>
    <source>
        <strain evidence="1 2">SNUC 5959</strain>
    </source>
</reference>
<protein>
    <submittedName>
        <fullName evidence="1">Heavy-metal-associated domain-containing protein</fullName>
    </submittedName>
</protein>
<comment type="caution">
    <text evidence="1">The sequence shown here is derived from an EMBL/GenBank/DDBJ whole genome shotgun (WGS) entry which is preliminary data.</text>
</comment>
<dbReference type="GeneID" id="41072605"/>
<proteinExistence type="predicted"/>
<dbReference type="KEGG" id="shu:SHYC_03850"/>
<dbReference type="HOGENOM" id="CLU_134973_10_4_9"/>
<gene>
    <name evidence="1" type="ORF">BUZ57_09710</name>
</gene>
<dbReference type="STRING" id="1284.SHYC_03850"/>
<evidence type="ECO:0000313" key="2">
    <source>
        <dbReference type="Proteomes" id="UP000285625"/>
    </source>
</evidence>
<dbReference type="Proteomes" id="UP000285625">
    <property type="component" value="Unassembled WGS sequence"/>
</dbReference>